<comment type="caution">
    <text evidence="1">The sequence shown here is derived from an EMBL/GenBank/DDBJ whole genome shotgun (WGS) entry which is preliminary data.</text>
</comment>
<accession>A0A494XFL1</accession>
<keyword evidence="2" id="KW-1185">Reference proteome</keyword>
<sequence length="94" mass="10636">MLTNQVLTVVFTVIARHIDPDVSPEAIQLFSFVSAMLAGFWVQADAKQAFLNAQKDGYIVLRLTPEPSVVVKENCPKRWLVQLYLELNPSLVRH</sequence>
<dbReference type="EMBL" id="RBZV01000006">
    <property type="protein sequence ID" value="RKP46939.1"/>
    <property type="molecule type" value="Genomic_DNA"/>
</dbReference>
<organism evidence="1 2">
    <name type="scientific">Trinickia fusca</name>
    <dbReference type="NCBI Taxonomy" id="2419777"/>
    <lineage>
        <taxon>Bacteria</taxon>
        <taxon>Pseudomonadati</taxon>
        <taxon>Pseudomonadota</taxon>
        <taxon>Betaproteobacteria</taxon>
        <taxon>Burkholderiales</taxon>
        <taxon>Burkholderiaceae</taxon>
        <taxon>Trinickia</taxon>
    </lineage>
</organism>
<dbReference type="AlphaFoldDB" id="A0A494XFL1"/>
<gene>
    <name evidence="1" type="ORF">D7S89_16455</name>
</gene>
<reference evidence="1 2" key="1">
    <citation type="submission" date="2018-10" db="EMBL/GenBank/DDBJ databases">
        <title>Paraburkholderia sp. 7MK8-2, isolated from soil.</title>
        <authorList>
            <person name="Gao Z.-H."/>
            <person name="Qiu L.-H."/>
        </authorList>
    </citation>
    <scope>NUCLEOTIDE SEQUENCE [LARGE SCALE GENOMIC DNA]</scope>
    <source>
        <strain evidence="1 2">7MK8-2</strain>
    </source>
</reference>
<proteinExistence type="predicted"/>
<dbReference type="Proteomes" id="UP000280434">
    <property type="component" value="Unassembled WGS sequence"/>
</dbReference>
<evidence type="ECO:0000313" key="1">
    <source>
        <dbReference type="EMBL" id="RKP46939.1"/>
    </source>
</evidence>
<protein>
    <submittedName>
        <fullName evidence="1">Uncharacterized protein</fullName>
    </submittedName>
</protein>
<evidence type="ECO:0000313" key="2">
    <source>
        <dbReference type="Proteomes" id="UP000280434"/>
    </source>
</evidence>
<name>A0A494XFL1_9BURK</name>